<comment type="catalytic activity">
    <reaction evidence="14">
        <text>a 1,N(6)-etheno-2'-deoxyadenosine in single-stranded DNA + 2-oxoglutarate + O2 + H2O = a 2'-deoxyadenosine in single-stranded DNA + glyoxal + succinate + CO2</text>
        <dbReference type="Rhea" id="RHEA:70459"/>
        <dbReference type="Rhea" id="RHEA-COMP:17896"/>
        <dbReference type="Rhea" id="RHEA-COMP:17904"/>
        <dbReference type="ChEBI" id="CHEBI:15377"/>
        <dbReference type="ChEBI" id="CHEBI:15379"/>
        <dbReference type="ChEBI" id="CHEBI:16526"/>
        <dbReference type="ChEBI" id="CHEBI:16810"/>
        <dbReference type="ChEBI" id="CHEBI:30031"/>
        <dbReference type="ChEBI" id="CHEBI:34779"/>
        <dbReference type="ChEBI" id="CHEBI:90615"/>
        <dbReference type="ChEBI" id="CHEBI:189583"/>
    </reaction>
    <physiologicalReaction direction="left-to-right" evidence="14">
        <dbReference type="Rhea" id="RHEA:70460"/>
    </physiologicalReaction>
</comment>
<dbReference type="InterPro" id="IPR032852">
    <property type="entry name" value="ALKBH2"/>
</dbReference>
<evidence type="ECO:0000256" key="7">
    <source>
        <dbReference type="ARBA" id="ARBA00022964"/>
    </source>
</evidence>
<comment type="catalytic activity">
    <reaction evidence="17">
        <text>a 1,N(2)-etheno-2'-deoxyguanosine in double-stranded DNA + 2-oxoglutarate + O2 + H2O = a 2'-deoxyguanosine in double-stranded DNA + glyoxal + succinate + CO2</text>
        <dbReference type="Rhea" id="RHEA:70487"/>
        <dbReference type="Rhea" id="RHEA-COMP:17910"/>
        <dbReference type="Rhea" id="RHEA-COMP:17912"/>
        <dbReference type="ChEBI" id="CHEBI:15377"/>
        <dbReference type="ChEBI" id="CHEBI:15379"/>
        <dbReference type="ChEBI" id="CHEBI:16526"/>
        <dbReference type="ChEBI" id="CHEBI:16810"/>
        <dbReference type="ChEBI" id="CHEBI:30031"/>
        <dbReference type="ChEBI" id="CHEBI:34779"/>
        <dbReference type="ChEBI" id="CHEBI:85445"/>
        <dbReference type="ChEBI" id="CHEBI:189586"/>
    </reaction>
    <physiologicalReaction direction="left-to-right" evidence="17">
        <dbReference type="Rhea" id="RHEA:70488"/>
    </physiologicalReaction>
</comment>
<dbReference type="GO" id="GO:0006307">
    <property type="term" value="P:DNA alkylation repair"/>
    <property type="evidence" value="ECO:0007669"/>
    <property type="project" value="TreeGrafter"/>
</dbReference>
<feature type="domain" description="Fe2OG dioxygenase" evidence="28">
    <location>
        <begin position="103"/>
        <end position="209"/>
    </location>
</feature>
<feature type="binding site" evidence="27">
    <location>
        <position position="204"/>
    </location>
    <ligand>
        <name>2-oxoglutarate</name>
        <dbReference type="ChEBI" id="CHEBI:16810"/>
    </ligand>
</feature>
<keyword evidence="8" id="KW-0560">Oxidoreductase</keyword>
<evidence type="ECO:0000256" key="3">
    <source>
        <dbReference type="ARBA" id="ARBA00004642"/>
    </source>
</evidence>
<evidence type="ECO:0000313" key="30">
    <source>
        <dbReference type="Proteomes" id="UP000235965"/>
    </source>
</evidence>
<proteinExistence type="predicted"/>
<sequence length="214" mass="24761">MEPQQLKWQKISAEDLDLDYTVLLPRSVASQLLKHLESELEYFNGDLARVHVYGKWHAIPRQQVAFGDSGLSYKFSGNTVPAMAWPSSLLHVRDMLTQVTGYYFNFVLVNRYRDGKDYIAEHRDDERELDPAVPIASLSLGQARDFVFKHRDARKRGPQKKEILPVKLLLAHGSLLLMNPPTNKLWFHSLPRRKNCPGVRINLTFRKVLRNPEK</sequence>
<evidence type="ECO:0000256" key="10">
    <source>
        <dbReference type="ARBA" id="ARBA00023204"/>
    </source>
</evidence>
<keyword evidence="7" id="KW-0223">Dioxygenase</keyword>
<evidence type="ECO:0000256" key="6">
    <source>
        <dbReference type="ARBA" id="ARBA00022842"/>
    </source>
</evidence>
<gene>
    <name evidence="29" type="primary">Alkbh2_1</name>
    <name evidence="29" type="ORF">B7P43_G01546</name>
</gene>
<dbReference type="GO" id="GO:0008198">
    <property type="term" value="F:ferrous iron binding"/>
    <property type="evidence" value="ECO:0007669"/>
    <property type="project" value="TreeGrafter"/>
</dbReference>
<feature type="binding site" evidence="27">
    <location>
        <position position="122"/>
    </location>
    <ligand>
        <name>2-oxoglutarate</name>
        <dbReference type="ChEBI" id="CHEBI:16810"/>
    </ligand>
</feature>
<dbReference type="EMBL" id="NEVH01026085">
    <property type="protein sequence ID" value="PNF14988.1"/>
    <property type="molecule type" value="Genomic_DNA"/>
</dbReference>
<evidence type="ECO:0000256" key="24">
    <source>
        <dbReference type="ARBA" id="ARBA00072134"/>
    </source>
</evidence>
<keyword evidence="29" id="KW-0808">Transferase</keyword>
<dbReference type="GO" id="GO:0051747">
    <property type="term" value="F:cytosine C-5 DNA demethylase activity"/>
    <property type="evidence" value="ECO:0007669"/>
    <property type="project" value="UniProtKB-ARBA"/>
</dbReference>
<keyword evidence="6" id="KW-0460">Magnesium</keyword>
<name>A0A2J7PF86_9NEOP</name>
<comment type="subunit">
    <text evidence="22">Interacts with PCNA homotrimer; this interaction is enhanced during the S-phase of the cell cycle. Interacts with nucleolar proteins NCL, UBTF and NPM1. Interacts with XRCC5-XRCC6 heterodimer.</text>
</comment>
<comment type="catalytic activity">
    <reaction evidence="21">
        <text>a methylated nucleobase within DNA + 2-oxoglutarate + O2 = a nucleobase within DNA + formaldehyde + succinate + CO2</text>
        <dbReference type="Rhea" id="RHEA:30299"/>
        <dbReference type="Rhea" id="RHEA-COMP:12192"/>
        <dbReference type="Rhea" id="RHEA-COMP:12193"/>
        <dbReference type="ChEBI" id="CHEBI:15379"/>
        <dbReference type="ChEBI" id="CHEBI:16526"/>
        <dbReference type="ChEBI" id="CHEBI:16810"/>
        <dbReference type="ChEBI" id="CHEBI:16842"/>
        <dbReference type="ChEBI" id="CHEBI:30031"/>
        <dbReference type="ChEBI" id="CHEBI:32875"/>
        <dbReference type="ChEBI" id="CHEBI:64428"/>
        <dbReference type="EC" id="1.14.11.33"/>
    </reaction>
    <physiologicalReaction direction="left-to-right" evidence="21">
        <dbReference type="Rhea" id="RHEA:30300"/>
    </physiologicalReaction>
</comment>
<comment type="cofactor">
    <cofactor evidence="1">
        <name>Fe(2+)</name>
        <dbReference type="ChEBI" id="CHEBI:29033"/>
    </cofactor>
</comment>
<evidence type="ECO:0000256" key="11">
    <source>
        <dbReference type="ARBA" id="ARBA00023242"/>
    </source>
</evidence>
<dbReference type="AlphaFoldDB" id="A0A2J7PF86"/>
<evidence type="ECO:0000256" key="20">
    <source>
        <dbReference type="ARBA" id="ARBA00052800"/>
    </source>
</evidence>
<evidence type="ECO:0000256" key="4">
    <source>
        <dbReference type="ARBA" id="ARBA00022723"/>
    </source>
</evidence>
<feature type="binding site" evidence="27">
    <location>
        <position position="206"/>
    </location>
    <ligand>
        <name>2-oxoglutarate</name>
        <dbReference type="ChEBI" id="CHEBI:16810"/>
    </ligand>
</feature>
<comment type="catalytic activity">
    <reaction evidence="15">
        <text>an N(3)-methyl-2'-deoxycytidine in double-stranded DNA + 2-oxoglutarate + O2 = a 2'-deoxycytidine in double-stranded DNA + formaldehyde + succinate + CO2 + H(+)</text>
        <dbReference type="Rhea" id="RHEA:70439"/>
        <dbReference type="Rhea" id="RHEA-COMP:14237"/>
        <dbReference type="Rhea" id="RHEA-COMP:17070"/>
        <dbReference type="ChEBI" id="CHEBI:15378"/>
        <dbReference type="ChEBI" id="CHEBI:15379"/>
        <dbReference type="ChEBI" id="CHEBI:16526"/>
        <dbReference type="ChEBI" id="CHEBI:16810"/>
        <dbReference type="ChEBI" id="CHEBI:16842"/>
        <dbReference type="ChEBI" id="CHEBI:30031"/>
        <dbReference type="ChEBI" id="CHEBI:85452"/>
        <dbReference type="ChEBI" id="CHEBI:139075"/>
    </reaction>
    <physiologicalReaction direction="left-to-right" evidence="15">
        <dbReference type="Rhea" id="RHEA:70440"/>
    </physiologicalReaction>
</comment>
<evidence type="ECO:0000256" key="14">
    <source>
        <dbReference type="ARBA" id="ARBA00051189"/>
    </source>
</evidence>
<dbReference type="InterPro" id="IPR027450">
    <property type="entry name" value="AlkB-like"/>
</dbReference>
<evidence type="ECO:0000256" key="13">
    <source>
        <dbReference type="ARBA" id="ARBA00051165"/>
    </source>
</evidence>
<evidence type="ECO:0000256" key="2">
    <source>
        <dbReference type="ARBA" id="ARBA00004604"/>
    </source>
</evidence>
<evidence type="ECO:0000256" key="12">
    <source>
        <dbReference type="ARBA" id="ARBA00051010"/>
    </source>
</evidence>
<evidence type="ECO:0000256" key="26">
    <source>
        <dbReference type="ARBA" id="ARBA00081727"/>
    </source>
</evidence>
<comment type="catalytic activity">
    <reaction evidence="18">
        <text>a 3,N(4)-etheno-2'-deoxycytidine in single-stranded DNA + 2-oxoglutarate + O2 + H2O = a 2'-deoxycytidine in single-stranded DNA + glyoxal + succinate + CO2</text>
        <dbReference type="Rhea" id="RHEA:70471"/>
        <dbReference type="Rhea" id="RHEA-COMP:12846"/>
        <dbReference type="Rhea" id="RHEA-COMP:17906"/>
        <dbReference type="ChEBI" id="CHEBI:15377"/>
        <dbReference type="ChEBI" id="CHEBI:15379"/>
        <dbReference type="ChEBI" id="CHEBI:16526"/>
        <dbReference type="ChEBI" id="CHEBI:16810"/>
        <dbReference type="ChEBI" id="CHEBI:30031"/>
        <dbReference type="ChEBI" id="CHEBI:34779"/>
        <dbReference type="ChEBI" id="CHEBI:85452"/>
        <dbReference type="ChEBI" id="CHEBI:189585"/>
    </reaction>
    <physiologicalReaction direction="left-to-right" evidence="18">
        <dbReference type="Rhea" id="RHEA:70472"/>
    </physiologicalReaction>
</comment>
<evidence type="ECO:0000256" key="9">
    <source>
        <dbReference type="ARBA" id="ARBA00023004"/>
    </source>
</evidence>
<evidence type="ECO:0000256" key="15">
    <source>
        <dbReference type="ARBA" id="ARBA00051376"/>
    </source>
</evidence>
<feature type="binding site" evidence="27">
    <location>
        <position position="188"/>
    </location>
    <ligand>
        <name>2-oxoglutarate</name>
        <dbReference type="ChEBI" id="CHEBI:16810"/>
    </ligand>
</feature>
<evidence type="ECO:0000256" key="27">
    <source>
        <dbReference type="PIRSR" id="PIRSR632852-1"/>
    </source>
</evidence>
<evidence type="ECO:0000256" key="1">
    <source>
        <dbReference type="ARBA" id="ARBA00001954"/>
    </source>
</evidence>
<evidence type="ECO:0000256" key="17">
    <source>
        <dbReference type="ARBA" id="ARBA00051755"/>
    </source>
</evidence>
<protein>
    <recommendedName>
        <fullName evidence="24">DNA oxidative demethylase ALKBH2</fullName>
        <ecNumber evidence="23">1.14.11.33</ecNumber>
    </recommendedName>
    <alternativeName>
        <fullName evidence="25">Alkylated DNA repair protein alkB homolog 2</fullName>
    </alternativeName>
    <alternativeName>
        <fullName evidence="26">Alpha-ketoglutarate-dependent dioxygenase alkB homolog 2</fullName>
    </alternativeName>
</protein>
<feature type="binding site" evidence="27">
    <location>
        <position position="110"/>
    </location>
    <ligand>
        <name>2-oxoglutarate</name>
        <dbReference type="ChEBI" id="CHEBI:16810"/>
    </ligand>
</feature>
<reference evidence="29 30" key="1">
    <citation type="submission" date="2017-12" db="EMBL/GenBank/DDBJ databases">
        <title>Hemimetabolous genomes reveal molecular basis of termite eusociality.</title>
        <authorList>
            <person name="Harrison M.C."/>
            <person name="Jongepier E."/>
            <person name="Robertson H.M."/>
            <person name="Arning N."/>
            <person name="Bitard-Feildel T."/>
            <person name="Chao H."/>
            <person name="Childers C.P."/>
            <person name="Dinh H."/>
            <person name="Doddapaneni H."/>
            <person name="Dugan S."/>
            <person name="Gowin J."/>
            <person name="Greiner C."/>
            <person name="Han Y."/>
            <person name="Hu H."/>
            <person name="Hughes D.S.T."/>
            <person name="Huylmans A.-K."/>
            <person name="Kemena C."/>
            <person name="Kremer L.P.M."/>
            <person name="Lee S.L."/>
            <person name="Lopez-Ezquerra A."/>
            <person name="Mallet L."/>
            <person name="Monroy-Kuhn J.M."/>
            <person name="Moser A."/>
            <person name="Murali S.C."/>
            <person name="Muzny D.M."/>
            <person name="Otani S."/>
            <person name="Piulachs M.-D."/>
            <person name="Poelchau M."/>
            <person name="Qu J."/>
            <person name="Schaub F."/>
            <person name="Wada-Katsumata A."/>
            <person name="Worley K.C."/>
            <person name="Xie Q."/>
            <person name="Ylla G."/>
            <person name="Poulsen M."/>
            <person name="Gibbs R.A."/>
            <person name="Schal C."/>
            <person name="Richards S."/>
            <person name="Belles X."/>
            <person name="Korb J."/>
            <person name="Bornberg-Bauer E."/>
        </authorList>
    </citation>
    <scope>NUCLEOTIDE SEQUENCE [LARGE SCALE GENOMIC DNA]</scope>
    <source>
        <tissue evidence="29">Whole body</tissue>
    </source>
</reference>
<evidence type="ECO:0000256" key="5">
    <source>
        <dbReference type="ARBA" id="ARBA00022763"/>
    </source>
</evidence>
<evidence type="ECO:0000256" key="22">
    <source>
        <dbReference type="ARBA" id="ARBA00062909"/>
    </source>
</evidence>
<dbReference type="GO" id="GO:0032259">
    <property type="term" value="P:methylation"/>
    <property type="evidence" value="ECO:0007669"/>
    <property type="project" value="UniProtKB-KW"/>
</dbReference>
<comment type="catalytic activity">
    <reaction evidence="12">
        <text>an N(1)-methyl-2'-deoxyadenosine in single-stranded DNA + 2-oxoglutarate + O2 = a 2'-deoxyadenosine in single-stranded DNA + formaldehyde + succinate + CO2 + H(+)</text>
        <dbReference type="Rhea" id="RHEA:70447"/>
        <dbReference type="Rhea" id="RHEA-COMP:17895"/>
        <dbReference type="Rhea" id="RHEA-COMP:17896"/>
        <dbReference type="ChEBI" id="CHEBI:15378"/>
        <dbReference type="ChEBI" id="CHEBI:15379"/>
        <dbReference type="ChEBI" id="CHEBI:16526"/>
        <dbReference type="ChEBI" id="CHEBI:16810"/>
        <dbReference type="ChEBI" id="CHEBI:16842"/>
        <dbReference type="ChEBI" id="CHEBI:30031"/>
        <dbReference type="ChEBI" id="CHEBI:90615"/>
        <dbReference type="ChEBI" id="CHEBI:139096"/>
    </reaction>
    <physiologicalReaction direction="left-to-right" evidence="12">
        <dbReference type="Rhea" id="RHEA:70448"/>
    </physiologicalReaction>
</comment>
<keyword evidence="9" id="KW-0408">Iron</keyword>
<dbReference type="Proteomes" id="UP000235965">
    <property type="component" value="Unassembled WGS sequence"/>
</dbReference>
<evidence type="ECO:0000259" key="28">
    <source>
        <dbReference type="PROSITE" id="PS51471"/>
    </source>
</evidence>
<dbReference type="GO" id="GO:0005654">
    <property type="term" value="C:nucleoplasm"/>
    <property type="evidence" value="ECO:0007669"/>
    <property type="project" value="UniProtKB-SubCell"/>
</dbReference>
<evidence type="ECO:0000256" key="8">
    <source>
        <dbReference type="ARBA" id="ARBA00023002"/>
    </source>
</evidence>
<dbReference type="Pfam" id="PF13532">
    <property type="entry name" value="2OG-FeII_Oxy_2"/>
    <property type="match status" value="1"/>
</dbReference>
<dbReference type="PROSITE" id="PS51471">
    <property type="entry name" value="FE2OG_OXY"/>
    <property type="match status" value="1"/>
</dbReference>
<comment type="catalytic activity">
    <reaction evidence="20">
        <text>an N(1)-methyl-2'-deoxyadenosine in double-stranded DNA + 2-oxoglutarate + O2 = a 2'-deoxyadenosine in double-stranded DNA + formaldehyde + succinate + CO2 + H(+)</text>
        <dbReference type="Rhea" id="RHEA:70443"/>
        <dbReference type="Rhea" id="RHEA-COMP:14236"/>
        <dbReference type="Rhea" id="RHEA-COMP:17897"/>
        <dbReference type="ChEBI" id="CHEBI:15378"/>
        <dbReference type="ChEBI" id="CHEBI:15379"/>
        <dbReference type="ChEBI" id="CHEBI:16526"/>
        <dbReference type="ChEBI" id="CHEBI:16810"/>
        <dbReference type="ChEBI" id="CHEBI:16842"/>
        <dbReference type="ChEBI" id="CHEBI:30031"/>
        <dbReference type="ChEBI" id="CHEBI:90615"/>
        <dbReference type="ChEBI" id="CHEBI:139096"/>
    </reaction>
    <physiologicalReaction direction="left-to-right" evidence="20">
        <dbReference type="Rhea" id="RHEA:70444"/>
    </physiologicalReaction>
</comment>
<dbReference type="SUPFAM" id="SSF51197">
    <property type="entry name" value="Clavaminate synthase-like"/>
    <property type="match status" value="1"/>
</dbReference>
<dbReference type="InterPro" id="IPR005123">
    <property type="entry name" value="Oxoglu/Fe-dep_dioxygenase_dom"/>
</dbReference>
<dbReference type="PANTHER" id="PTHR31573">
    <property type="entry name" value="ALPHA-KETOGLUTARATE-DEPENDENT DIOXYGENASE ALKB HOMOLOG 2"/>
    <property type="match status" value="1"/>
</dbReference>
<comment type="catalytic activity">
    <reaction evidence="16">
        <text>a 3,N(4)-etheno-2'-deoxycytidine in double-stranded DNA + 2-oxoglutarate + O2 + H2O = a 2'-deoxycytidine in double-stranded DNA + glyoxal + succinate + CO2</text>
        <dbReference type="Rhea" id="RHEA:70467"/>
        <dbReference type="Rhea" id="RHEA-COMP:17070"/>
        <dbReference type="Rhea" id="RHEA-COMP:17905"/>
        <dbReference type="ChEBI" id="CHEBI:15377"/>
        <dbReference type="ChEBI" id="CHEBI:15379"/>
        <dbReference type="ChEBI" id="CHEBI:16526"/>
        <dbReference type="ChEBI" id="CHEBI:16810"/>
        <dbReference type="ChEBI" id="CHEBI:30031"/>
        <dbReference type="ChEBI" id="CHEBI:34779"/>
        <dbReference type="ChEBI" id="CHEBI:85452"/>
        <dbReference type="ChEBI" id="CHEBI:189585"/>
    </reaction>
    <physiologicalReaction direction="left-to-right" evidence="16">
        <dbReference type="Rhea" id="RHEA:70468"/>
    </physiologicalReaction>
</comment>
<accession>A0A2J7PF86</accession>
<keyword evidence="4" id="KW-0479">Metal-binding</keyword>
<evidence type="ECO:0000313" key="29">
    <source>
        <dbReference type="EMBL" id="PNF14988.1"/>
    </source>
</evidence>
<feature type="binding site" evidence="27">
    <location>
        <position position="200"/>
    </location>
    <ligand>
        <name>2-oxoglutarate</name>
        <dbReference type="ChEBI" id="CHEBI:16810"/>
    </ligand>
</feature>
<evidence type="ECO:0000256" key="16">
    <source>
        <dbReference type="ARBA" id="ARBA00051434"/>
    </source>
</evidence>
<comment type="catalytic activity">
    <reaction evidence="13">
        <text>an N(3)-methyl-2'-deoxycytidine in single-stranded DNA + 2-oxoglutarate + O2 = a 2'-deoxycytidine in single-stranded DNA + formaldehyde + succinate + CO2 + H(+)</text>
        <dbReference type="Rhea" id="RHEA:70435"/>
        <dbReference type="Rhea" id="RHEA-COMP:12846"/>
        <dbReference type="Rhea" id="RHEA-COMP:17894"/>
        <dbReference type="ChEBI" id="CHEBI:15378"/>
        <dbReference type="ChEBI" id="CHEBI:15379"/>
        <dbReference type="ChEBI" id="CHEBI:16526"/>
        <dbReference type="ChEBI" id="CHEBI:16810"/>
        <dbReference type="ChEBI" id="CHEBI:16842"/>
        <dbReference type="ChEBI" id="CHEBI:30031"/>
        <dbReference type="ChEBI" id="CHEBI:85452"/>
        <dbReference type="ChEBI" id="CHEBI:139075"/>
    </reaction>
    <physiologicalReaction direction="left-to-right" evidence="13">
        <dbReference type="Rhea" id="RHEA:70436"/>
    </physiologicalReaction>
</comment>
<dbReference type="EC" id="1.14.11.33" evidence="23"/>
<evidence type="ECO:0000256" key="21">
    <source>
        <dbReference type="ARBA" id="ARBA00053025"/>
    </source>
</evidence>
<keyword evidence="5" id="KW-0227">DNA damage</keyword>
<dbReference type="GO" id="GO:0005730">
    <property type="term" value="C:nucleolus"/>
    <property type="evidence" value="ECO:0007669"/>
    <property type="project" value="UniProtKB-SubCell"/>
</dbReference>
<feature type="binding site" evidence="27">
    <location>
        <begin position="73"/>
        <end position="75"/>
    </location>
    <ligand>
        <name>substrate</name>
    </ligand>
</feature>
<evidence type="ECO:0000256" key="19">
    <source>
        <dbReference type="ARBA" id="ARBA00052627"/>
    </source>
</evidence>
<keyword evidence="30" id="KW-1185">Reference proteome</keyword>
<dbReference type="Gene3D" id="2.60.120.590">
    <property type="entry name" value="Alpha-ketoglutarate-dependent dioxygenase AlkB-like"/>
    <property type="match status" value="1"/>
</dbReference>
<organism evidence="29 30">
    <name type="scientific">Cryptotermes secundus</name>
    <dbReference type="NCBI Taxonomy" id="105785"/>
    <lineage>
        <taxon>Eukaryota</taxon>
        <taxon>Metazoa</taxon>
        <taxon>Ecdysozoa</taxon>
        <taxon>Arthropoda</taxon>
        <taxon>Hexapoda</taxon>
        <taxon>Insecta</taxon>
        <taxon>Pterygota</taxon>
        <taxon>Neoptera</taxon>
        <taxon>Polyneoptera</taxon>
        <taxon>Dictyoptera</taxon>
        <taxon>Blattodea</taxon>
        <taxon>Blattoidea</taxon>
        <taxon>Termitoidae</taxon>
        <taxon>Kalotermitidae</taxon>
        <taxon>Cryptotermitinae</taxon>
        <taxon>Cryptotermes</taxon>
    </lineage>
</organism>
<dbReference type="PANTHER" id="PTHR31573:SF1">
    <property type="entry name" value="DNA OXIDATIVE DEMETHYLASE ALKBH2"/>
    <property type="match status" value="1"/>
</dbReference>
<keyword evidence="10" id="KW-0234">DNA repair</keyword>
<dbReference type="OrthoDB" id="445341at2759"/>
<keyword evidence="29" id="KW-0489">Methyltransferase</keyword>
<dbReference type="InterPro" id="IPR037151">
    <property type="entry name" value="AlkB-like_sf"/>
</dbReference>
<keyword evidence="11" id="KW-0539">Nucleus</keyword>
<dbReference type="FunFam" id="2.60.120.590:FF:000004">
    <property type="entry name" value="DNA oxidative demethylase ALKBH2"/>
    <property type="match status" value="1"/>
</dbReference>
<feature type="binding site" evidence="27">
    <location>
        <position position="125"/>
    </location>
    <ligand>
        <name>substrate</name>
    </ligand>
</feature>
<evidence type="ECO:0000256" key="18">
    <source>
        <dbReference type="ARBA" id="ARBA00052597"/>
    </source>
</evidence>
<evidence type="ECO:0000256" key="23">
    <source>
        <dbReference type="ARBA" id="ARBA00066725"/>
    </source>
</evidence>
<comment type="catalytic activity">
    <reaction evidence="19">
        <text>a 1,N(6)-etheno-2'-deoxyadenosine in double-stranded DNA + 2-oxoglutarate + O2 + H2O = a 2'-deoxyadenosine in double-stranded DNA + glyoxal + succinate + CO2</text>
        <dbReference type="Rhea" id="RHEA:70463"/>
        <dbReference type="Rhea" id="RHEA-COMP:17897"/>
        <dbReference type="Rhea" id="RHEA-COMP:17903"/>
        <dbReference type="ChEBI" id="CHEBI:15377"/>
        <dbReference type="ChEBI" id="CHEBI:15379"/>
        <dbReference type="ChEBI" id="CHEBI:16526"/>
        <dbReference type="ChEBI" id="CHEBI:16810"/>
        <dbReference type="ChEBI" id="CHEBI:30031"/>
        <dbReference type="ChEBI" id="CHEBI:34779"/>
        <dbReference type="ChEBI" id="CHEBI:90615"/>
        <dbReference type="ChEBI" id="CHEBI:189583"/>
    </reaction>
    <physiologicalReaction direction="left-to-right" evidence="19">
        <dbReference type="Rhea" id="RHEA:70464"/>
    </physiologicalReaction>
</comment>
<dbReference type="GO" id="GO:0008168">
    <property type="term" value="F:methyltransferase activity"/>
    <property type="evidence" value="ECO:0007669"/>
    <property type="project" value="UniProtKB-KW"/>
</dbReference>
<comment type="subcellular location">
    <subcellularLocation>
        <location evidence="2">Nucleus</location>
        <location evidence="2">Nucleolus</location>
    </subcellularLocation>
    <subcellularLocation>
        <location evidence="3">Nucleus</location>
        <location evidence="3">Nucleoplasm</location>
    </subcellularLocation>
</comment>
<dbReference type="GO" id="GO:0035516">
    <property type="term" value="F:broad specificity oxidative DNA demethylase activity"/>
    <property type="evidence" value="ECO:0007669"/>
    <property type="project" value="UniProtKB-EC"/>
</dbReference>
<feature type="binding site" evidence="27">
    <location>
        <position position="112"/>
    </location>
    <ligand>
        <name>2-oxoglutarate</name>
        <dbReference type="ChEBI" id="CHEBI:16810"/>
    </ligand>
</feature>
<comment type="caution">
    <text evidence="29">The sequence shown here is derived from an EMBL/GenBank/DDBJ whole genome shotgun (WGS) entry which is preliminary data.</text>
</comment>
<evidence type="ECO:0000256" key="25">
    <source>
        <dbReference type="ARBA" id="ARBA00077989"/>
    </source>
</evidence>